<dbReference type="Proteomes" id="UP000287651">
    <property type="component" value="Unassembled WGS sequence"/>
</dbReference>
<protein>
    <submittedName>
        <fullName evidence="1">Uncharacterized protein</fullName>
    </submittedName>
</protein>
<evidence type="ECO:0000313" key="2">
    <source>
        <dbReference type="Proteomes" id="UP000287651"/>
    </source>
</evidence>
<gene>
    <name evidence="1" type="ORF">B296_00040532</name>
</gene>
<proteinExistence type="predicted"/>
<sequence>MKTNIHIRLNGKIATVLSMGKSYICSKGNPQSLKEQRLWFQRKVQEKISTLLLLAERNLLPVEGPIGGKKKKKNSRKAKPSPFLPHHFELSICFSLLLFSSFVGERSALSKV</sequence>
<accession>A0A426YGX1</accession>
<organism evidence="1 2">
    <name type="scientific">Ensete ventricosum</name>
    <name type="common">Abyssinian banana</name>
    <name type="synonym">Musa ensete</name>
    <dbReference type="NCBI Taxonomy" id="4639"/>
    <lineage>
        <taxon>Eukaryota</taxon>
        <taxon>Viridiplantae</taxon>
        <taxon>Streptophyta</taxon>
        <taxon>Embryophyta</taxon>
        <taxon>Tracheophyta</taxon>
        <taxon>Spermatophyta</taxon>
        <taxon>Magnoliopsida</taxon>
        <taxon>Liliopsida</taxon>
        <taxon>Zingiberales</taxon>
        <taxon>Musaceae</taxon>
        <taxon>Ensete</taxon>
    </lineage>
</organism>
<evidence type="ECO:0000313" key="1">
    <source>
        <dbReference type="EMBL" id="RRT50927.1"/>
    </source>
</evidence>
<name>A0A426YGX1_ENSVE</name>
<reference evidence="1 2" key="1">
    <citation type="journal article" date="2014" name="Agronomy (Basel)">
        <title>A Draft Genome Sequence for Ensete ventricosum, the Drought-Tolerant Tree Against Hunger.</title>
        <authorList>
            <person name="Harrison J."/>
            <person name="Moore K.A."/>
            <person name="Paszkiewicz K."/>
            <person name="Jones T."/>
            <person name="Grant M."/>
            <person name="Ambacheew D."/>
            <person name="Muzemil S."/>
            <person name="Studholme D.J."/>
        </authorList>
    </citation>
    <scope>NUCLEOTIDE SEQUENCE [LARGE SCALE GENOMIC DNA]</scope>
</reference>
<comment type="caution">
    <text evidence="1">The sequence shown here is derived from an EMBL/GenBank/DDBJ whole genome shotgun (WGS) entry which is preliminary data.</text>
</comment>
<dbReference type="EMBL" id="AMZH03012491">
    <property type="protein sequence ID" value="RRT50927.1"/>
    <property type="molecule type" value="Genomic_DNA"/>
</dbReference>
<dbReference type="AlphaFoldDB" id="A0A426YGX1"/>